<keyword evidence="23" id="KW-0961">Cell wall biogenesis/degradation</keyword>
<dbReference type="InterPro" id="IPR031376">
    <property type="entry name" value="PCB_OB"/>
</dbReference>
<dbReference type="EMBL" id="MABE01000611">
    <property type="protein sequence ID" value="OUS38319.1"/>
    <property type="molecule type" value="Genomic_DNA"/>
</dbReference>
<gene>
    <name evidence="33" type="ORF">A9R00_10615</name>
</gene>
<dbReference type="GO" id="GO:0006508">
    <property type="term" value="P:proteolysis"/>
    <property type="evidence" value="ECO:0007669"/>
    <property type="project" value="UniProtKB-KW"/>
</dbReference>
<dbReference type="InterPro" id="IPR001460">
    <property type="entry name" value="PCN-bd_Tpept"/>
</dbReference>
<feature type="domain" description="Glycosyl transferase family 51" evidence="31">
    <location>
        <begin position="59"/>
        <end position="234"/>
    </location>
</feature>
<dbReference type="GO" id="GO:0009002">
    <property type="term" value="F:serine-type D-Ala-D-Ala carboxypeptidase activity"/>
    <property type="evidence" value="ECO:0007669"/>
    <property type="project" value="UniProtKB-EC"/>
</dbReference>
<evidence type="ECO:0000256" key="21">
    <source>
        <dbReference type="ARBA" id="ARBA00023251"/>
    </source>
</evidence>
<comment type="pathway">
    <text evidence="3">Cell wall biogenesis; peptidoglycan biosynthesis.</text>
</comment>
<evidence type="ECO:0000256" key="12">
    <source>
        <dbReference type="ARBA" id="ARBA00022676"/>
    </source>
</evidence>
<sequence>MMNSSSLSKVLFWLIVSIFSGTSLLISAVYLYLTPQLPNIQSLKNIELQIPLRIYTESGQLISEFGEQRRRPLEYNEIPAQFVNALIAAEDDSFFQHNGVDIKGLTRAAIQLIKTGKKKSGGSTITMQVAKNYYLSSEKTFSRKFTEILLALKIEQELSKEEILELYLNKIYLGKRAYGIEAAAHVYYGVSVSELQLAQLAMLAGLPQAPSAANPINNAKRAKERRNYVLARMHTLDFINQQEFDDAASSPITARYHGLEPEVDGPYVAEMVRQQLLEQYGDDIYRLGYRVYTTINGKAQNKATQALQAGLLKYNRDHGWRKDKNSEIITPVKLQIFDNELTLTWEPKLAENQDIDWPATLKKWQPVLNKKGQHGLIQSAIVAEVFDNGALIISGQRQWRWLPFSGIQWAKPYIDVNRIGAEPKNAHSVLQQGQIIWITQHKEFGIQLAQIPEAEGALISIDPKQGGIRALVGGFSYSLNKYNRVIQADRQPGSAFKPFIYSSALANGFTPASIINDAPVVFKDKGLENTWRPQNHNGKFYGPTRLREGLYRSQNLVSIRILKQVGPRRAINYIAPFGFPREKLNKDLSLALGASAVTPLELATGYTVLANGGFKIQPHFIQRIEMGDDEEPVFVSQPVLACIECSAKAAREKQIAEADKQHAITEVELLDAISDIDSEEPLETEKAPVLAPRIMDERTHYLMNNMLQDVIKRGTGKRALALQRNDLAGKTGTTNDQKDAWFSGYNRDLVTSVWIGFDQPKTLGRWAFGGNTALPVWIDYMGVMLADTDQRTFPQPAGILSVRIDPETGLLARPGQRNAIFELFKQEELPAASEADSSPLNDSEEDEEDSPALLF</sequence>
<evidence type="ECO:0000313" key="33">
    <source>
        <dbReference type="EMBL" id="OUS38319.1"/>
    </source>
</evidence>
<evidence type="ECO:0000256" key="1">
    <source>
        <dbReference type="ARBA" id="ARBA00002624"/>
    </source>
</evidence>
<keyword evidence="21" id="KW-0046">Antibiotic resistance</keyword>
<dbReference type="Pfam" id="PF00912">
    <property type="entry name" value="Transgly"/>
    <property type="match status" value="1"/>
</dbReference>
<evidence type="ECO:0000256" key="11">
    <source>
        <dbReference type="ARBA" id="ARBA00022670"/>
    </source>
</evidence>
<evidence type="ECO:0000256" key="7">
    <source>
        <dbReference type="ARBA" id="ARBA00018638"/>
    </source>
</evidence>
<keyword evidence="8" id="KW-1003">Cell membrane</keyword>
<evidence type="ECO:0000256" key="26">
    <source>
        <dbReference type="ARBA" id="ARBA00049902"/>
    </source>
</evidence>
<evidence type="ECO:0000256" key="24">
    <source>
        <dbReference type="ARBA" id="ARBA00034000"/>
    </source>
</evidence>
<dbReference type="InterPro" id="IPR012338">
    <property type="entry name" value="Beta-lactam/transpept-like"/>
</dbReference>
<evidence type="ECO:0000256" key="28">
    <source>
        <dbReference type="SAM" id="MobiDB-lite"/>
    </source>
</evidence>
<dbReference type="Pfam" id="PF00905">
    <property type="entry name" value="Transpeptidase"/>
    <property type="match status" value="1"/>
</dbReference>
<dbReference type="Gene3D" id="3.40.710.10">
    <property type="entry name" value="DD-peptidase/beta-lactamase superfamily"/>
    <property type="match status" value="2"/>
</dbReference>
<dbReference type="AlphaFoldDB" id="A0A1Y5HM28"/>
<evidence type="ECO:0000256" key="13">
    <source>
        <dbReference type="ARBA" id="ARBA00022679"/>
    </source>
</evidence>
<reference evidence="34" key="1">
    <citation type="journal article" date="2017" name="Proc. Natl. Acad. Sci. U.S.A.">
        <title>Simulation of Deepwater Horizon oil plume reveals substrate specialization within a complex community of hydrocarbon degraders.</title>
        <authorList>
            <person name="Hu P."/>
            <person name="Dubinsky E.A."/>
            <person name="Probst A.J."/>
            <person name="Wang J."/>
            <person name="Sieber C.M.K."/>
            <person name="Tom L.M."/>
            <person name="Gardinali P."/>
            <person name="Banfield J.F."/>
            <person name="Atlas R.M."/>
            <person name="Andersen G.L."/>
        </authorList>
    </citation>
    <scope>NUCLEOTIDE SEQUENCE [LARGE SCALE GENOMIC DNA]</scope>
</reference>
<keyword evidence="22" id="KW-0511">Multifunctional enzyme</keyword>
<keyword evidence="18" id="KW-0573">Peptidoglycan synthesis</keyword>
<keyword evidence="17" id="KW-0735">Signal-anchor</keyword>
<dbReference type="InterPro" id="IPR001264">
    <property type="entry name" value="Glyco_trans_51"/>
</dbReference>
<dbReference type="FunFam" id="1.10.3810.10:FF:000003">
    <property type="entry name" value="Penicillin-binding protein 1a"/>
    <property type="match status" value="1"/>
</dbReference>
<dbReference type="InterPro" id="IPR023346">
    <property type="entry name" value="Lysozyme-like_dom_sf"/>
</dbReference>
<evidence type="ECO:0000256" key="10">
    <source>
        <dbReference type="ARBA" id="ARBA00022645"/>
    </source>
</evidence>
<evidence type="ECO:0000259" key="30">
    <source>
        <dbReference type="Pfam" id="PF00905"/>
    </source>
</evidence>
<dbReference type="EC" id="2.4.99.28" evidence="25"/>
<evidence type="ECO:0000256" key="20">
    <source>
        <dbReference type="ARBA" id="ARBA00023136"/>
    </source>
</evidence>
<evidence type="ECO:0000256" key="9">
    <source>
        <dbReference type="ARBA" id="ARBA00022519"/>
    </source>
</evidence>
<dbReference type="GO" id="GO:0008955">
    <property type="term" value="F:peptidoglycan glycosyltransferase activity"/>
    <property type="evidence" value="ECO:0007669"/>
    <property type="project" value="UniProtKB-EC"/>
</dbReference>
<dbReference type="EC" id="3.4.16.4" evidence="6"/>
<comment type="pathway">
    <text evidence="27">Glycan biosynthesis.</text>
</comment>
<evidence type="ECO:0000259" key="31">
    <source>
        <dbReference type="Pfam" id="PF00912"/>
    </source>
</evidence>
<keyword evidence="15" id="KW-0378">Hydrolase</keyword>
<evidence type="ECO:0000256" key="22">
    <source>
        <dbReference type="ARBA" id="ARBA00023268"/>
    </source>
</evidence>
<dbReference type="PANTHER" id="PTHR32282:SF27">
    <property type="entry name" value="PENICILLIN-BINDING PROTEIN 1A"/>
    <property type="match status" value="1"/>
</dbReference>
<dbReference type="GO" id="GO:0009252">
    <property type="term" value="P:peptidoglycan biosynthetic process"/>
    <property type="evidence" value="ECO:0007669"/>
    <property type="project" value="UniProtKB-UniPathway"/>
</dbReference>
<evidence type="ECO:0000256" key="4">
    <source>
        <dbReference type="ARBA" id="ARBA00007090"/>
    </source>
</evidence>
<dbReference type="GO" id="GO:0046677">
    <property type="term" value="P:response to antibiotic"/>
    <property type="evidence" value="ECO:0007669"/>
    <property type="project" value="UniProtKB-KW"/>
</dbReference>
<evidence type="ECO:0000256" key="3">
    <source>
        <dbReference type="ARBA" id="ARBA00004752"/>
    </source>
</evidence>
<comment type="caution">
    <text evidence="33">The sequence shown here is derived from an EMBL/GenBank/DDBJ whole genome shotgun (WGS) entry which is preliminary data.</text>
</comment>
<dbReference type="PANTHER" id="PTHR32282">
    <property type="entry name" value="BINDING PROTEIN TRANSPEPTIDASE, PUTATIVE-RELATED"/>
    <property type="match status" value="1"/>
</dbReference>
<comment type="similarity">
    <text evidence="5">In the N-terminal section; belongs to the glycosyltransferase 51 family.</text>
</comment>
<keyword evidence="14 29" id="KW-0812">Transmembrane</keyword>
<feature type="domain" description="Penicillin-binding protein OB-like" evidence="32">
    <location>
        <begin position="355"/>
        <end position="454"/>
    </location>
</feature>
<comment type="catalytic activity">
    <reaction evidence="26">
        <text>[GlcNAc-(1-&gt;4)-Mur2Ac(oyl-L-Ala-gamma-D-Glu-L-Lys-D-Ala-D-Ala)](n)-di-trans,octa-cis-undecaprenyl diphosphate + beta-D-GlcNAc-(1-&gt;4)-Mur2Ac(oyl-L-Ala-gamma-D-Glu-L-Lys-D-Ala-D-Ala)-di-trans,octa-cis-undecaprenyl diphosphate = [GlcNAc-(1-&gt;4)-Mur2Ac(oyl-L-Ala-gamma-D-Glu-L-Lys-D-Ala-D-Ala)](n+1)-di-trans,octa-cis-undecaprenyl diphosphate + di-trans,octa-cis-undecaprenyl diphosphate + H(+)</text>
        <dbReference type="Rhea" id="RHEA:23708"/>
        <dbReference type="Rhea" id="RHEA-COMP:9602"/>
        <dbReference type="Rhea" id="RHEA-COMP:9603"/>
        <dbReference type="ChEBI" id="CHEBI:15378"/>
        <dbReference type="ChEBI" id="CHEBI:58405"/>
        <dbReference type="ChEBI" id="CHEBI:60033"/>
        <dbReference type="ChEBI" id="CHEBI:78435"/>
        <dbReference type="EC" id="2.4.99.28"/>
    </reaction>
</comment>
<name>A0A1Y5HM28_OLEAN</name>
<keyword evidence="13" id="KW-0808">Transferase</keyword>
<dbReference type="InterPro" id="IPR036950">
    <property type="entry name" value="PBP_transglycosylase"/>
</dbReference>
<dbReference type="Gene3D" id="1.10.3810.10">
    <property type="entry name" value="Biosynthetic peptidoglycan transglycosylase-like"/>
    <property type="match status" value="1"/>
</dbReference>
<evidence type="ECO:0000256" key="14">
    <source>
        <dbReference type="ARBA" id="ARBA00022692"/>
    </source>
</evidence>
<feature type="domain" description="Penicillin-binding protein transpeptidase" evidence="30">
    <location>
        <begin position="458"/>
        <end position="747"/>
    </location>
</feature>
<comment type="catalytic activity">
    <reaction evidence="24">
        <text>Preferential cleavage: (Ac)2-L-Lys-D-Ala-|-D-Ala. Also transpeptidation of peptidyl-alanyl moieties that are N-acyl substituents of D-alanine.</text>
        <dbReference type="EC" id="3.4.16.4"/>
    </reaction>
</comment>
<evidence type="ECO:0000256" key="27">
    <source>
        <dbReference type="ARBA" id="ARBA00060592"/>
    </source>
</evidence>
<dbReference type="Pfam" id="PF17092">
    <property type="entry name" value="PCB_OB"/>
    <property type="match status" value="1"/>
</dbReference>
<comment type="similarity">
    <text evidence="4">In the C-terminal section; belongs to the transpeptidase family.</text>
</comment>
<protein>
    <recommendedName>
        <fullName evidence="7">Penicillin-binding protein 1A</fullName>
        <ecNumber evidence="25">2.4.99.28</ecNumber>
        <ecNumber evidence="6">3.4.16.4</ecNumber>
    </recommendedName>
</protein>
<evidence type="ECO:0000256" key="8">
    <source>
        <dbReference type="ARBA" id="ARBA00022475"/>
    </source>
</evidence>
<keyword evidence="12" id="KW-0328">Glycosyltransferase</keyword>
<evidence type="ECO:0000256" key="19">
    <source>
        <dbReference type="ARBA" id="ARBA00022989"/>
    </source>
</evidence>
<accession>A0A1Y5HM28</accession>
<feature type="compositionally biased region" description="Acidic residues" evidence="28">
    <location>
        <begin position="842"/>
        <end position="855"/>
    </location>
</feature>
<evidence type="ECO:0000256" key="15">
    <source>
        <dbReference type="ARBA" id="ARBA00022801"/>
    </source>
</evidence>
<evidence type="ECO:0000256" key="5">
    <source>
        <dbReference type="ARBA" id="ARBA00007739"/>
    </source>
</evidence>
<keyword evidence="9" id="KW-0997">Cell inner membrane</keyword>
<dbReference type="InterPro" id="IPR050396">
    <property type="entry name" value="Glycosyltr_51/Transpeptidase"/>
</dbReference>
<keyword evidence="16" id="KW-0133">Cell shape</keyword>
<proteinExistence type="inferred from homology"/>
<evidence type="ECO:0000256" key="29">
    <source>
        <dbReference type="SAM" id="Phobius"/>
    </source>
</evidence>
<dbReference type="UniPathway" id="UPA00219"/>
<dbReference type="SUPFAM" id="SSF53955">
    <property type="entry name" value="Lysozyme-like"/>
    <property type="match status" value="1"/>
</dbReference>
<dbReference type="NCBIfam" id="TIGR02074">
    <property type="entry name" value="PBP_1a_fam"/>
    <property type="match status" value="1"/>
</dbReference>
<dbReference type="GO" id="GO:0071555">
    <property type="term" value="P:cell wall organization"/>
    <property type="evidence" value="ECO:0007669"/>
    <property type="project" value="UniProtKB-KW"/>
</dbReference>
<evidence type="ECO:0000256" key="23">
    <source>
        <dbReference type="ARBA" id="ARBA00023316"/>
    </source>
</evidence>
<dbReference type="GO" id="GO:0008658">
    <property type="term" value="F:penicillin binding"/>
    <property type="evidence" value="ECO:0007669"/>
    <property type="project" value="InterPro"/>
</dbReference>
<evidence type="ECO:0000256" key="25">
    <source>
        <dbReference type="ARBA" id="ARBA00044770"/>
    </source>
</evidence>
<feature type="transmembrane region" description="Helical" evidence="29">
    <location>
        <begin position="12"/>
        <end position="33"/>
    </location>
</feature>
<keyword evidence="19 29" id="KW-1133">Transmembrane helix</keyword>
<dbReference type="SUPFAM" id="SSF56601">
    <property type="entry name" value="beta-lactamase/transpeptidase-like"/>
    <property type="match status" value="1"/>
</dbReference>
<feature type="region of interest" description="Disordered" evidence="28">
    <location>
        <begin position="830"/>
        <end position="855"/>
    </location>
</feature>
<evidence type="ECO:0000313" key="34">
    <source>
        <dbReference type="Proteomes" id="UP000227088"/>
    </source>
</evidence>
<dbReference type="GO" id="GO:0008360">
    <property type="term" value="P:regulation of cell shape"/>
    <property type="evidence" value="ECO:0007669"/>
    <property type="project" value="UniProtKB-KW"/>
</dbReference>
<dbReference type="GO" id="GO:0030288">
    <property type="term" value="C:outer membrane-bounded periplasmic space"/>
    <property type="evidence" value="ECO:0007669"/>
    <property type="project" value="TreeGrafter"/>
</dbReference>
<evidence type="ECO:0000259" key="32">
    <source>
        <dbReference type="Pfam" id="PF17092"/>
    </source>
</evidence>
<comment type="subcellular location">
    <subcellularLocation>
        <location evidence="2">Cell inner membrane</location>
        <topology evidence="2">Single-pass type II membrane protein</topology>
    </subcellularLocation>
</comment>
<evidence type="ECO:0000256" key="17">
    <source>
        <dbReference type="ARBA" id="ARBA00022968"/>
    </source>
</evidence>
<evidence type="ECO:0000256" key="6">
    <source>
        <dbReference type="ARBA" id="ARBA00012448"/>
    </source>
</evidence>
<comment type="function">
    <text evidence="1">Cell wall formation. Synthesis of cross-linked peptidoglycan from the lipid intermediates. The enzyme has a penicillin-insensitive transglycosylase N-terminal domain (formation of linear glycan strands) and a penicillin-sensitive transpeptidase C-terminal domain (cross-linking of the peptide subunits).</text>
</comment>
<keyword evidence="20 29" id="KW-0472">Membrane</keyword>
<evidence type="ECO:0000256" key="16">
    <source>
        <dbReference type="ARBA" id="ARBA00022960"/>
    </source>
</evidence>
<evidence type="ECO:0000256" key="18">
    <source>
        <dbReference type="ARBA" id="ARBA00022984"/>
    </source>
</evidence>
<dbReference type="GO" id="GO:0005886">
    <property type="term" value="C:plasma membrane"/>
    <property type="evidence" value="ECO:0007669"/>
    <property type="project" value="UniProtKB-SubCell"/>
</dbReference>
<dbReference type="Proteomes" id="UP000227088">
    <property type="component" value="Unassembled WGS sequence"/>
</dbReference>
<evidence type="ECO:0000256" key="2">
    <source>
        <dbReference type="ARBA" id="ARBA00004249"/>
    </source>
</evidence>
<keyword evidence="11" id="KW-0645">Protease</keyword>
<organism evidence="33 34">
    <name type="scientific">Oleispira antarctica</name>
    <dbReference type="NCBI Taxonomy" id="188908"/>
    <lineage>
        <taxon>Bacteria</taxon>
        <taxon>Pseudomonadati</taxon>
        <taxon>Pseudomonadota</taxon>
        <taxon>Gammaproteobacteria</taxon>
        <taxon>Oceanospirillales</taxon>
        <taxon>Oceanospirillaceae</taxon>
        <taxon>Oleispira</taxon>
    </lineage>
</organism>
<keyword evidence="10" id="KW-0121">Carboxypeptidase</keyword>